<dbReference type="AlphaFoldDB" id="A0AAV9NSR2"/>
<comment type="caution">
    <text evidence="2">The sequence shown here is derived from an EMBL/GenBank/DDBJ whole genome shotgun (WGS) entry which is preliminary data.</text>
</comment>
<feature type="region of interest" description="Disordered" evidence="1">
    <location>
        <begin position="513"/>
        <end position="557"/>
    </location>
</feature>
<dbReference type="RefSeq" id="XP_064712068.1">
    <property type="nucleotide sequence ID" value="XM_064844208.1"/>
</dbReference>
<protein>
    <recommendedName>
        <fullName evidence="4">Transcription factor domain-containing protein</fullName>
    </recommendedName>
</protein>
<evidence type="ECO:0000313" key="3">
    <source>
        <dbReference type="Proteomes" id="UP001358417"/>
    </source>
</evidence>
<feature type="compositionally biased region" description="Basic residues" evidence="1">
    <location>
        <begin position="24"/>
        <end position="36"/>
    </location>
</feature>
<dbReference type="PANTHER" id="PTHR37540:SF5">
    <property type="entry name" value="TRANSCRIPTION FACTOR DOMAIN-CONTAINING PROTEIN"/>
    <property type="match status" value="1"/>
</dbReference>
<keyword evidence="3" id="KW-1185">Reference proteome</keyword>
<reference evidence="2 3" key="1">
    <citation type="submission" date="2023-08" db="EMBL/GenBank/DDBJ databases">
        <title>Black Yeasts Isolated from many extreme environments.</title>
        <authorList>
            <person name="Coleine C."/>
            <person name="Stajich J.E."/>
            <person name="Selbmann L."/>
        </authorList>
    </citation>
    <scope>NUCLEOTIDE SEQUENCE [LARGE SCALE GENOMIC DNA]</scope>
    <source>
        <strain evidence="2 3">CCFEE 5792</strain>
    </source>
</reference>
<feature type="compositionally biased region" description="Polar residues" evidence="1">
    <location>
        <begin position="59"/>
        <end position="71"/>
    </location>
</feature>
<dbReference type="GeneID" id="89968800"/>
<evidence type="ECO:0000256" key="1">
    <source>
        <dbReference type="SAM" id="MobiDB-lite"/>
    </source>
</evidence>
<dbReference type="Proteomes" id="UP001358417">
    <property type="component" value="Unassembled WGS sequence"/>
</dbReference>
<name>A0AAV9NSR2_9EURO</name>
<accession>A0AAV9NSR2</accession>
<feature type="region of interest" description="Disordered" evidence="1">
    <location>
        <begin position="1"/>
        <end position="94"/>
    </location>
</feature>
<evidence type="ECO:0000313" key="2">
    <source>
        <dbReference type="EMBL" id="KAK5064744.1"/>
    </source>
</evidence>
<evidence type="ECO:0008006" key="4">
    <source>
        <dbReference type="Google" id="ProtNLM"/>
    </source>
</evidence>
<dbReference type="PANTHER" id="PTHR37540">
    <property type="entry name" value="TRANSCRIPTION FACTOR (ACR-2), PUTATIVE-RELATED-RELATED"/>
    <property type="match status" value="1"/>
</dbReference>
<feature type="compositionally biased region" description="Polar residues" evidence="1">
    <location>
        <begin position="37"/>
        <end position="47"/>
    </location>
</feature>
<organism evidence="2 3">
    <name type="scientific">Exophiala bonariae</name>
    <dbReference type="NCBI Taxonomy" id="1690606"/>
    <lineage>
        <taxon>Eukaryota</taxon>
        <taxon>Fungi</taxon>
        <taxon>Dikarya</taxon>
        <taxon>Ascomycota</taxon>
        <taxon>Pezizomycotina</taxon>
        <taxon>Eurotiomycetes</taxon>
        <taxon>Chaetothyriomycetidae</taxon>
        <taxon>Chaetothyriales</taxon>
        <taxon>Herpotrichiellaceae</taxon>
        <taxon>Exophiala</taxon>
    </lineage>
</organism>
<proteinExistence type="predicted"/>
<dbReference type="InterPro" id="IPR021858">
    <property type="entry name" value="Fun_TF"/>
</dbReference>
<sequence length="574" mass="64399">MSPTPDPTTNAFTFLNYDSPGHNASHRRAVKSHISSKYRTAVRQQAQPRYALPHRATPESITTLTRAGSEQTTSPKPKRRKPTPVSQPEPDDLNRIHQSAITSTLPLISGALRTDPFNSLPGRQTPCVAGALDYYIKILSPLQEPLQLTIGMTSPLMSWVFPVFISHESAYHGAVALSQAYMEKQRFPMSRPSAEVGFHRQRAVTLLRDQIDNLNGRQPDNGMMIAVLALASLDVVYQEDSVTNRKGLALLVALKGGLDSLGHRGLIKAYLIAFDYFWMLETGAASIFPLSKRKQRREYPRIPFETSTISIVSTLPPGFAVVAQQGTLGMDVLRILSRVSLSHSSEFKPDDGEDHPDIFDTCSCLHASSSTEHSLEKNLCLAVILFSFDKHNPSSSSAKITAYRGSRKELTRSLPYTQIRNMEERNCLTWIWIVLLGSWNSDLDFRGHTSELSRVFFENIEEARRWEDVEILMRQFFWHDGLTRRWYDSWWQALIAFQENSISPWQSSWSDAPASPQQYSSIPFRSSTQGQSSRPIPSPTNSTNSIPNAANNEGQTTLVLPPMVTLDTYSGQIK</sequence>
<dbReference type="EMBL" id="JAVRRD010000001">
    <property type="protein sequence ID" value="KAK5064744.1"/>
    <property type="molecule type" value="Genomic_DNA"/>
</dbReference>
<gene>
    <name evidence="2" type="ORF">LTR84_000578</name>
</gene>
<dbReference type="Pfam" id="PF11951">
    <property type="entry name" value="Fungal_trans_2"/>
    <property type="match status" value="1"/>
</dbReference>